<evidence type="ECO:0000256" key="2">
    <source>
        <dbReference type="ARBA" id="ARBA00022598"/>
    </source>
</evidence>
<dbReference type="RefSeq" id="WP_344002258.1">
    <property type="nucleotide sequence ID" value="NZ_BAAAMY010000001.1"/>
</dbReference>
<evidence type="ECO:0000256" key="3">
    <source>
        <dbReference type="PROSITE-ProRule" id="PRU00409"/>
    </source>
</evidence>
<evidence type="ECO:0000313" key="6">
    <source>
        <dbReference type="Proteomes" id="UP001501612"/>
    </source>
</evidence>
<reference evidence="6" key="1">
    <citation type="journal article" date="2019" name="Int. J. Syst. Evol. Microbiol.">
        <title>The Global Catalogue of Microorganisms (GCM) 10K type strain sequencing project: providing services to taxonomists for standard genome sequencing and annotation.</title>
        <authorList>
            <consortium name="The Broad Institute Genomics Platform"/>
            <consortium name="The Broad Institute Genome Sequencing Center for Infectious Disease"/>
            <person name="Wu L."/>
            <person name="Ma J."/>
        </authorList>
    </citation>
    <scope>NUCLEOTIDE SEQUENCE [LARGE SCALE GENOMIC DNA]</scope>
    <source>
        <strain evidence="6">JCM 14046</strain>
    </source>
</reference>
<comment type="similarity">
    <text evidence="1">Belongs to the D-alanine--D-alanine ligase family.</text>
</comment>
<dbReference type="Gene3D" id="3.40.50.20">
    <property type="match status" value="1"/>
</dbReference>
<dbReference type="InterPro" id="IPR011095">
    <property type="entry name" value="Dala_Dala_lig_C"/>
</dbReference>
<dbReference type="Gene3D" id="3.30.470.20">
    <property type="entry name" value="ATP-grasp fold, B domain"/>
    <property type="match status" value="1"/>
</dbReference>
<keyword evidence="3" id="KW-0067">ATP-binding</keyword>
<evidence type="ECO:0000259" key="4">
    <source>
        <dbReference type="PROSITE" id="PS50975"/>
    </source>
</evidence>
<keyword evidence="2" id="KW-0436">Ligase</keyword>
<protein>
    <recommendedName>
        <fullName evidence="4">ATP-grasp domain-containing protein</fullName>
    </recommendedName>
</protein>
<dbReference type="InterPro" id="IPR013815">
    <property type="entry name" value="ATP_grasp_subdomain_1"/>
</dbReference>
<sequence length="361" mass="37850">MTERTPSPSSSSAPPRDPGRRLTVLHLAGSAVDDFHADLSRLYAAGALDAAAGGPHDHVVAWVEPGGGWRFPADLTREAIAAAPVVSRAKGLAVLASLEVDVALPQMFCRPGMTAYRSLLEVLGIPMVGNTGEVMALGAHKGRARAVVAAAGVRVPAGEVLRRGERPTLPLPVVVKPADADNSHGISLVRSADEVDAALTGAFDHADEVVVEAYVPLGREVRCGVLERDGGLVCLPLEEYAVDEATKPVRDAADKITRSGAEDGGDLRLMAKDAQHAWMVPLDDPVTAAVHDLARAAHRALGCRHHSLVDVRVDPDGTPYFLEASLYCSFAPTSVVVMMAAAAGTPLDHLLAEQLAEALRA</sequence>
<dbReference type="InterPro" id="IPR011761">
    <property type="entry name" value="ATP-grasp"/>
</dbReference>
<feature type="domain" description="ATP-grasp" evidence="4">
    <location>
        <begin position="145"/>
        <end position="356"/>
    </location>
</feature>
<evidence type="ECO:0000313" key="5">
    <source>
        <dbReference type="EMBL" id="GAA1904404.1"/>
    </source>
</evidence>
<dbReference type="PROSITE" id="PS50975">
    <property type="entry name" value="ATP_GRASP"/>
    <property type="match status" value="1"/>
</dbReference>
<name>A0ABP5A5P2_9ACTN</name>
<dbReference type="PANTHER" id="PTHR23132:SF23">
    <property type="entry name" value="D-ALANINE--D-ALANINE LIGASE B"/>
    <property type="match status" value="1"/>
</dbReference>
<evidence type="ECO:0000256" key="1">
    <source>
        <dbReference type="ARBA" id="ARBA00010871"/>
    </source>
</evidence>
<accession>A0ABP5A5P2</accession>
<dbReference type="Proteomes" id="UP001501612">
    <property type="component" value="Unassembled WGS sequence"/>
</dbReference>
<dbReference type="EMBL" id="BAAAMY010000001">
    <property type="protein sequence ID" value="GAA1904404.1"/>
    <property type="molecule type" value="Genomic_DNA"/>
</dbReference>
<proteinExistence type="inferred from homology"/>
<organism evidence="5 6">
    <name type="scientific">Nocardioides lentus</name>
    <dbReference type="NCBI Taxonomy" id="338077"/>
    <lineage>
        <taxon>Bacteria</taxon>
        <taxon>Bacillati</taxon>
        <taxon>Actinomycetota</taxon>
        <taxon>Actinomycetes</taxon>
        <taxon>Propionibacteriales</taxon>
        <taxon>Nocardioidaceae</taxon>
        <taxon>Nocardioides</taxon>
    </lineage>
</organism>
<dbReference type="Gene3D" id="3.30.1490.20">
    <property type="entry name" value="ATP-grasp fold, A domain"/>
    <property type="match status" value="1"/>
</dbReference>
<dbReference type="Pfam" id="PF07478">
    <property type="entry name" value="Dala_Dala_lig_C"/>
    <property type="match status" value="1"/>
</dbReference>
<keyword evidence="3" id="KW-0547">Nucleotide-binding</keyword>
<keyword evidence="6" id="KW-1185">Reference proteome</keyword>
<dbReference type="SUPFAM" id="SSF56059">
    <property type="entry name" value="Glutathione synthetase ATP-binding domain-like"/>
    <property type="match status" value="1"/>
</dbReference>
<dbReference type="PANTHER" id="PTHR23132">
    <property type="entry name" value="D-ALANINE--D-ALANINE LIGASE"/>
    <property type="match status" value="1"/>
</dbReference>
<gene>
    <name evidence="5" type="ORF">GCM10009737_01380</name>
</gene>
<comment type="caution">
    <text evidence="5">The sequence shown here is derived from an EMBL/GenBank/DDBJ whole genome shotgun (WGS) entry which is preliminary data.</text>
</comment>